<reference evidence="1" key="1">
    <citation type="submission" date="2019-04" db="EMBL/GenBank/DDBJ databases">
        <title>Genome assembly of Zosterops borbonicus 15179.</title>
        <authorList>
            <person name="Leroy T."/>
            <person name="Anselmetti Y."/>
            <person name="Tilak M.-K."/>
            <person name="Nabholz B."/>
        </authorList>
    </citation>
    <scope>NUCLEOTIDE SEQUENCE</scope>
    <source>
        <strain evidence="1">HGM_15179</strain>
        <tissue evidence="1">Muscle</tissue>
    </source>
</reference>
<name>A0A8K1G8I5_9PASS</name>
<evidence type="ECO:0000313" key="2">
    <source>
        <dbReference type="Proteomes" id="UP000796761"/>
    </source>
</evidence>
<gene>
    <name evidence="1" type="ORF">HGM15179_013162</name>
</gene>
<comment type="caution">
    <text evidence="1">The sequence shown here is derived from an EMBL/GenBank/DDBJ whole genome shotgun (WGS) entry which is preliminary data.</text>
</comment>
<dbReference type="AlphaFoldDB" id="A0A8K1G8I5"/>
<accession>A0A8K1G8I5</accession>
<organism evidence="1 2">
    <name type="scientific">Zosterops borbonicus</name>
    <dbReference type="NCBI Taxonomy" id="364589"/>
    <lineage>
        <taxon>Eukaryota</taxon>
        <taxon>Metazoa</taxon>
        <taxon>Chordata</taxon>
        <taxon>Craniata</taxon>
        <taxon>Vertebrata</taxon>
        <taxon>Euteleostomi</taxon>
        <taxon>Archelosauria</taxon>
        <taxon>Archosauria</taxon>
        <taxon>Dinosauria</taxon>
        <taxon>Saurischia</taxon>
        <taxon>Theropoda</taxon>
        <taxon>Coelurosauria</taxon>
        <taxon>Aves</taxon>
        <taxon>Neognathae</taxon>
        <taxon>Neoaves</taxon>
        <taxon>Telluraves</taxon>
        <taxon>Australaves</taxon>
        <taxon>Passeriformes</taxon>
        <taxon>Sylvioidea</taxon>
        <taxon>Zosteropidae</taxon>
        <taxon>Zosterops</taxon>
    </lineage>
</organism>
<sequence length="214" mass="23623">MDEGRAVDIFYLNLSKAFKAVLLNITGKLRKCGVGEWTERGRGPLSKFPDNTKLGAVADTSECCAALQKDPDRLERWAEKNHLKFNKANCRVLHLGRKNLMDQYGLGTYVLENSSVGKDLGVLVDLVLSQQCVLVARNDKGVLGFKEKHCQQAGEGHPVALLSPGEGTSGELCPILGSSVQEHLSYKDRPRDLGLFSLEKRQLRGNPINVYQCL</sequence>
<proteinExistence type="predicted"/>
<dbReference type="EMBL" id="SWJQ01000470">
    <property type="protein sequence ID" value="TRZ13941.1"/>
    <property type="molecule type" value="Genomic_DNA"/>
</dbReference>
<keyword evidence="2" id="KW-1185">Reference proteome</keyword>
<dbReference type="OrthoDB" id="10421344at2759"/>
<dbReference type="Proteomes" id="UP000796761">
    <property type="component" value="Unassembled WGS sequence"/>
</dbReference>
<evidence type="ECO:0008006" key="3">
    <source>
        <dbReference type="Google" id="ProtNLM"/>
    </source>
</evidence>
<evidence type="ECO:0000313" key="1">
    <source>
        <dbReference type="EMBL" id="TRZ13941.1"/>
    </source>
</evidence>
<dbReference type="PANTHER" id="PTHR33332">
    <property type="entry name" value="REVERSE TRANSCRIPTASE DOMAIN-CONTAINING PROTEIN"/>
    <property type="match status" value="1"/>
</dbReference>
<protein>
    <recommendedName>
        <fullName evidence="3">Rna-directed dna polymerase from mobile element jockey-like</fullName>
    </recommendedName>
</protein>